<dbReference type="InterPro" id="IPR045864">
    <property type="entry name" value="aa-tRNA-synth_II/BPL/LPL"/>
</dbReference>
<dbReference type="GO" id="GO:0005737">
    <property type="term" value="C:cytoplasm"/>
    <property type="evidence" value="ECO:0007669"/>
    <property type="project" value="TreeGrafter"/>
</dbReference>
<evidence type="ECO:0000313" key="5">
    <source>
        <dbReference type="Proteomes" id="UP000002316"/>
    </source>
</evidence>
<dbReference type="Pfam" id="PF03099">
    <property type="entry name" value="BPL_LplA_LipB"/>
    <property type="match status" value="1"/>
</dbReference>
<proteinExistence type="inferred from homology"/>
<feature type="domain" description="BPL/LPL catalytic" evidence="3">
    <location>
        <begin position="10"/>
        <end position="185"/>
    </location>
</feature>
<dbReference type="RefSeq" id="XP_011780275.1">
    <property type="nucleotide sequence ID" value="XM_011781973.1"/>
</dbReference>
<dbReference type="KEGG" id="tbg:TbgDal_XI11300"/>
<dbReference type="AlphaFoldDB" id="D0A8L0"/>
<dbReference type="Gene3D" id="3.30.930.10">
    <property type="entry name" value="Bira Bifunctional Protein, Domain 2"/>
    <property type="match status" value="1"/>
</dbReference>
<accession>D0A8L0</accession>
<dbReference type="CDD" id="cd16442">
    <property type="entry name" value="BPL"/>
    <property type="match status" value="1"/>
</dbReference>
<comment type="similarity">
    <text evidence="1">Belongs to the biotin--protein ligase family.</text>
</comment>
<dbReference type="PANTHER" id="PTHR12835">
    <property type="entry name" value="BIOTIN PROTEIN LIGASE"/>
    <property type="match status" value="1"/>
</dbReference>
<dbReference type="PANTHER" id="PTHR12835:SF5">
    <property type="entry name" value="BIOTIN--PROTEIN LIGASE"/>
    <property type="match status" value="1"/>
</dbReference>
<dbReference type="InterPro" id="IPR004143">
    <property type="entry name" value="BPL_LPL_catalytic"/>
</dbReference>
<dbReference type="SUPFAM" id="SSF55681">
    <property type="entry name" value="Class II aaRS and biotin synthetases"/>
    <property type="match status" value="1"/>
</dbReference>
<name>D0A8L0_TRYB9</name>
<organism evidence="4 5">
    <name type="scientific">Trypanosoma brucei gambiense (strain MHOM/CI/86/DAL972)</name>
    <dbReference type="NCBI Taxonomy" id="679716"/>
    <lineage>
        <taxon>Eukaryota</taxon>
        <taxon>Discoba</taxon>
        <taxon>Euglenozoa</taxon>
        <taxon>Kinetoplastea</taxon>
        <taxon>Metakinetoplastina</taxon>
        <taxon>Trypanosomatida</taxon>
        <taxon>Trypanosomatidae</taxon>
        <taxon>Trypanosoma</taxon>
    </lineage>
</organism>
<dbReference type="EC" id="6.3.4.15" evidence="4"/>
<evidence type="ECO:0000313" key="4">
    <source>
        <dbReference type="EMBL" id="CBH18011.1"/>
    </source>
</evidence>
<evidence type="ECO:0000259" key="3">
    <source>
        <dbReference type="PROSITE" id="PS51733"/>
    </source>
</evidence>
<dbReference type="EMBL" id="FN554974">
    <property type="protein sequence ID" value="CBH18011.1"/>
    <property type="molecule type" value="Genomic_DNA"/>
</dbReference>
<dbReference type="NCBIfam" id="TIGR00121">
    <property type="entry name" value="birA_ligase"/>
    <property type="match status" value="1"/>
</dbReference>
<reference evidence="5" key="1">
    <citation type="journal article" date="2010" name="PLoS Negl. Trop. Dis.">
        <title>The genome sequence of Trypanosoma brucei gambiense, causative agent of chronic human african trypanosomiasis.</title>
        <authorList>
            <person name="Jackson A.P."/>
            <person name="Sanders M."/>
            <person name="Berry A."/>
            <person name="McQuillan J."/>
            <person name="Aslett M.A."/>
            <person name="Quail M.A."/>
            <person name="Chukualim B."/>
            <person name="Capewell P."/>
            <person name="MacLeod A."/>
            <person name="Melville S.E."/>
            <person name="Gibson W."/>
            <person name="Barry J.D."/>
            <person name="Berriman M."/>
            <person name="Hertz-Fowler C."/>
        </authorList>
    </citation>
    <scope>NUCLEOTIDE SEQUENCE [LARGE SCALE GENOMIC DNA]</scope>
    <source>
        <strain evidence="5">MHOM/CI/86/DAL972</strain>
    </source>
</reference>
<dbReference type="Proteomes" id="UP000002316">
    <property type="component" value="Chromosome 11"/>
</dbReference>
<protein>
    <submittedName>
        <fullName evidence="4">Biotin--acetyl-CoA-carboxylase ligase, putative</fullName>
        <ecNumber evidence="4">6.3.4.15</ecNumber>
    </submittedName>
</protein>
<sequence>MSVFLTPKIHLVGDVSSTMDVVREMLAASPSDTEPFAVLAESQSSGRGTTGRQWSSPRGNMYFSLCLPTTLVAAEFLPVLPLATGLACRAAIMELVEGAVVHVKWPNDIIYDGKKIGGSIAECEGEHLIVGIGINIEVAPPVPDGGRPSYAVNSIASVLGKGAVTPQLLAEAVWRNFFSAVADQGFKRPELIKQFEAAMDKSLVLHKRTPTGRDPMPLHALKLNEWGHLVVGRPDGSEEVLVAEYLF</sequence>
<dbReference type="VEuPathDB" id="TriTrypDB:Tbg972.11.11300"/>
<dbReference type="PROSITE" id="PS51733">
    <property type="entry name" value="BPL_LPL_CATALYTIC"/>
    <property type="match status" value="1"/>
</dbReference>
<dbReference type="OrthoDB" id="10250105at2759"/>
<evidence type="ECO:0000256" key="2">
    <source>
        <dbReference type="ARBA" id="ARBA00022598"/>
    </source>
</evidence>
<dbReference type="InterPro" id="IPR004408">
    <property type="entry name" value="Biotin_CoA_COase_ligase"/>
</dbReference>
<dbReference type="GeneID" id="23866278"/>
<gene>
    <name evidence="4" type="ORF">TbgDal_XI11300</name>
</gene>
<keyword evidence="2 4" id="KW-0436">Ligase</keyword>
<dbReference type="GO" id="GO:0004077">
    <property type="term" value="F:biotin--[biotin carboxyl-carrier protein] ligase activity"/>
    <property type="evidence" value="ECO:0007669"/>
    <property type="project" value="UniProtKB-EC"/>
</dbReference>
<evidence type="ECO:0000256" key="1">
    <source>
        <dbReference type="ARBA" id="ARBA00009934"/>
    </source>
</evidence>